<evidence type="ECO:0008006" key="3">
    <source>
        <dbReference type="Google" id="ProtNLM"/>
    </source>
</evidence>
<evidence type="ECO:0000313" key="1">
    <source>
        <dbReference type="EMBL" id="ORX77645.1"/>
    </source>
</evidence>
<evidence type="ECO:0000313" key="2">
    <source>
        <dbReference type="Proteomes" id="UP000193944"/>
    </source>
</evidence>
<gene>
    <name evidence="1" type="ORF">BCR32DRAFT_283015</name>
</gene>
<organism evidence="1 2">
    <name type="scientific">Anaeromyces robustus</name>
    <dbReference type="NCBI Taxonomy" id="1754192"/>
    <lineage>
        <taxon>Eukaryota</taxon>
        <taxon>Fungi</taxon>
        <taxon>Fungi incertae sedis</taxon>
        <taxon>Chytridiomycota</taxon>
        <taxon>Chytridiomycota incertae sedis</taxon>
        <taxon>Neocallimastigomycetes</taxon>
        <taxon>Neocallimastigales</taxon>
        <taxon>Neocallimastigaceae</taxon>
        <taxon>Anaeromyces</taxon>
    </lineage>
</organism>
<comment type="caution">
    <text evidence="1">The sequence shown here is derived from an EMBL/GenBank/DDBJ whole genome shotgun (WGS) entry which is preliminary data.</text>
</comment>
<dbReference type="SUPFAM" id="SSF50370">
    <property type="entry name" value="Ricin B-like lectins"/>
    <property type="match status" value="1"/>
</dbReference>
<dbReference type="Proteomes" id="UP000193944">
    <property type="component" value="Unassembled WGS sequence"/>
</dbReference>
<reference evidence="1 2" key="1">
    <citation type="submission" date="2016-08" db="EMBL/GenBank/DDBJ databases">
        <title>A Parts List for Fungal Cellulosomes Revealed by Comparative Genomics.</title>
        <authorList>
            <consortium name="DOE Joint Genome Institute"/>
            <person name="Haitjema C.H."/>
            <person name="Gilmore S.P."/>
            <person name="Henske J.K."/>
            <person name="Solomon K.V."/>
            <person name="De Groot R."/>
            <person name="Kuo A."/>
            <person name="Mondo S.J."/>
            <person name="Salamov A.A."/>
            <person name="Labutti K."/>
            <person name="Zhao Z."/>
            <person name="Chiniquy J."/>
            <person name="Barry K."/>
            <person name="Brewer H.M."/>
            <person name="Purvine S.O."/>
            <person name="Wright A.T."/>
            <person name="Boxma B."/>
            <person name="Van Alen T."/>
            <person name="Hackstein J.H."/>
            <person name="Baker S.E."/>
            <person name="Grigoriev I.V."/>
            <person name="O'Malley M.A."/>
        </authorList>
    </citation>
    <scope>NUCLEOTIDE SEQUENCE [LARGE SCALE GENOMIC DNA]</scope>
    <source>
        <strain evidence="1 2">S4</strain>
    </source>
</reference>
<reference evidence="1 2" key="2">
    <citation type="submission" date="2016-08" db="EMBL/GenBank/DDBJ databases">
        <title>Pervasive Adenine N6-methylation of Active Genes in Fungi.</title>
        <authorList>
            <consortium name="DOE Joint Genome Institute"/>
            <person name="Mondo S.J."/>
            <person name="Dannebaum R.O."/>
            <person name="Kuo R.C."/>
            <person name="Labutti K."/>
            <person name="Haridas S."/>
            <person name="Kuo A."/>
            <person name="Salamov A."/>
            <person name="Ahrendt S.R."/>
            <person name="Lipzen A."/>
            <person name="Sullivan W."/>
            <person name="Andreopoulos W.B."/>
            <person name="Clum A."/>
            <person name="Lindquist E."/>
            <person name="Daum C."/>
            <person name="Ramamoorthy G.K."/>
            <person name="Gryganskyi A."/>
            <person name="Culley D."/>
            <person name="Magnuson J.K."/>
            <person name="James T.Y."/>
            <person name="O'Malley M.A."/>
            <person name="Stajich J.E."/>
            <person name="Spatafora J.W."/>
            <person name="Visel A."/>
            <person name="Grigoriev I.V."/>
        </authorList>
    </citation>
    <scope>NUCLEOTIDE SEQUENCE [LARGE SCALE GENOMIC DNA]</scope>
    <source>
        <strain evidence="1 2">S4</strain>
    </source>
</reference>
<accession>A0A1Y1WW66</accession>
<dbReference type="CDD" id="cd00161">
    <property type="entry name" value="beta-trefoil_Ricin-like"/>
    <property type="match status" value="1"/>
</dbReference>
<dbReference type="InterPro" id="IPR035992">
    <property type="entry name" value="Ricin_B-like_lectins"/>
</dbReference>
<proteinExistence type="predicted"/>
<dbReference type="EMBL" id="MCFG01000240">
    <property type="protein sequence ID" value="ORX77645.1"/>
    <property type="molecule type" value="Genomic_DNA"/>
</dbReference>
<name>A0A1Y1WW66_9FUNG</name>
<dbReference type="AlphaFoldDB" id="A0A1Y1WW66"/>
<sequence length="124" mass="14772">MKTHFLFFTISKFFNYLFDSLNASSNVPKYIYNPYTKKCLMVPSGSNKKVLVQDCENNSRFRWFVTTDCEDFFRSEFSNSNCVNFIDIDNGLLEVSKRKENNLMLFTNDDIFIYKCINILFLHY</sequence>
<keyword evidence="2" id="KW-1185">Reference proteome</keyword>
<protein>
    <recommendedName>
        <fullName evidence="3">Ricin B lectin domain-containing protein</fullName>
    </recommendedName>
</protein>